<dbReference type="Gene3D" id="3.40.50.12780">
    <property type="entry name" value="N-terminal domain of ligase-like"/>
    <property type="match status" value="1"/>
</dbReference>
<dbReference type="SUPFAM" id="SSF53720">
    <property type="entry name" value="ALDH-like"/>
    <property type="match status" value="1"/>
</dbReference>
<dbReference type="Pfam" id="PF05893">
    <property type="entry name" value="LuxC"/>
    <property type="match status" value="1"/>
</dbReference>
<dbReference type="InterPro" id="IPR008670">
    <property type="entry name" value="CoA_reduct_LuxC"/>
</dbReference>
<evidence type="ECO:0000313" key="3">
    <source>
        <dbReference type="Proteomes" id="UP000008963"/>
    </source>
</evidence>
<keyword evidence="3" id="KW-1185">Reference proteome</keyword>
<dbReference type="eggNOG" id="COG1541">
    <property type="taxonomic scope" value="Bacteria"/>
</dbReference>
<dbReference type="PANTHER" id="PTHR43845">
    <property type="entry name" value="BLR5969 PROTEIN"/>
    <property type="match status" value="1"/>
</dbReference>
<evidence type="ECO:0000313" key="2">
    <source>
        <dbReference type="EMBL" id="CBW25545.1"/>
    </source>
</evidence>
<proteinExistence type="predicted"/>
<sequence>MMSILCQGKYLEELTKTELIRYVLEGMSTDLHLDEIIDCLDHFSKNVESLEMDAFLLAEIKEFCSKDSLKQKIVSELGNHEPFSIKKNEFQNAEMEGYAPLGSLLHITSANSEGLSFLALVEGLISQNMNIVKLSRRDDDLCFKLVEQLLKHDRSEKLQKRILLLKNQTLDLSDLIDVVDGVSCWGGDSALESIKAKVPNNKRFIPWGHKISFALIDNNSANAETSRKLVDEILLNNQQACSAPQVCYLLDASYEQLMDFAQLLSDSFSTHEDCNELDLDIQQRAELTNYNELLRLESLFLEKNLITSKKGEWRIYIEKNSDFKASPLNRTIWIKSITSNNIVETFQKHRGYLQTVGLSISEDNFDVINYILKAGVTRVRELGRMQESYGGEPHDGEYALRRFVKRVSLDLDILKRNYRLDEKSEGRQIINKSLPVMTKEDFQSLSLDDERNKLFFRSGGSSGKSALSTFSYHSYHTQMLAASEGLYAAGLDPKNDRCMNLFFGGGLYGGFLSFFTILEKMKALQFPMAAYEDLEFVAESIVEYQVDTLLGMPSYIVELFTKKGSILKKGCIKKIFFGGEHFPEKMKTLLIKDYGVEIIRSASYGSVDAGPLGFQCEYCEGSIHHLNESIQSLEVLSLESDKEVPDGEVGRLVFTSKARETLSIDRYDLGDLGRIVKDKCRCMRKGLRFELLGRAGDIFRSGGTFFNFLKFEKILKDSFEYSDQFQIILTNESTKDTINLYLNGITIEEVDFASKYKDLSEAFCHELTTDFKVIKSLSSDFISSKSSGKILRVVDQRKY</sequence>
<dbReference type="InterPro" id="IPR016161">
    <property type="entry name" value="Ald_DH/histidinol_DH"/>
</dbReference>
<dbReference type="PANTHER" id="PTHR43845:SF1">
    <property type="entry name" value="BLR5969 PROTEIN"/>
    <property type="match status" value="1"/>
</dbReference>
<keyword evidence="1" id="KW-0521">NADP</keyword>
<protein>
    <submittedName>
        <fullName evidence="2">Phenylacetate-coenzyme A ligase</fullName>
    </submittedName>
</protein>
<dbReference type="SUPFAM" id="SSF56801">
    <property type="entry name" value="Acetyl-CoA synthetase-like"/>
    <property type="match status" value="1"/>
</dbReference>
<dbReference type="RefSeq" id="WP_014243331.1">
    <property type="nucleotide sequence ID" value="NC_016620.1"/>
</dbReference>
<evidence type="ECO:0000256" key="1">
    <source>
        <dbReference type="ARBA" id="ARBA00022857"/>
    </source>
</evidence>
<gene>
    <name evidence="2" type="ordered locus">BMS_0638</name>
</gene>
<dbReference type="Proteomes" id="UP000008963">
    <property type="component" value="Chromosome"/>
</dbReference>
<accession>E1X573</accession>
<dbReference type="GO" id="GO:0016874">
    <property type="term" value="F:ligase activity"/>
    <property type="evidence" value="ECO:0007669"/>
    <property type="project" value="UniProtKB-KW"/>
</dbReference>
<name>E1X573_HALMS</name>
<dbReference type="GO" id="GO:0008218">
    <property type="term" value="P:bioluminescence"/>
    <property type="evidence" value="ECO:0007669"/>
    <property type="project" value="InterPro"/>
</dbReference>
<organism evidence="2 3">
    <name type="scientific">Halobacteriovorax marinus (strain ATCC BAA-682 / DSM 15412 / SJ)</name>
    <name type="common">Bacteriovorax marinus</name>
    <dbReference type="NCBI Taxonomy" id="862908"/>
    <lineage>
        <taxon>Bacteria</taxon>
        <taxon>Pseudomonadati</taxon>
        <taxon>Bdellovibrionota</taxon>
        <taxon>Bacteriovoracia</taxon>
        <taxon>Bacteriovoracales</taxon>
        <taxon>Halobacteriovoraceae</taxon>
        <taxon>Halobacteriovorax</taxon>
    </lineage>
</organism>
<dbReference type="AlphaFoldDB" id="E1X573"/>
<dbReference type="InterPro" id="IPR042099">
    <property type="entry name" value="ANL_N_sf"/>
</dbReference>
<dbReference type="GO" id="GO:0003995">
    <property type="term" value="F:acyl-CoA dehydrogenase activity"/>
    <property type="evidence" value="ECO:0007669"/>
    <property type="project" value="InterPro"/>
</dbReference>
<dbReference type="KEGG" id="bmx:BMS_0638"/>
<dbReference type="EMBL" id="FQ312005">
    <property type="protein sequence ID" value="CBW25545.1"/>
    <property type="molecule type" value="Genomic_DNA"/>
</dbReference>
<reference evidence="3" key="1">
    <citation type="journal article" date="2013" name="ISME J.">
        <title>A small predatory core genome in the divergent marine Bacteriovorax marinus SJ and the terrestrial Bdellovibrio bacteriovorus.</title>
        <authorList>
            <person name="Crossman L.C."/>
            <person name="Chen H."/>
            <person name="Cerdeno-Tarraga A.M."/>
            <person name="Brooks K."/>
            <person name="Quail M.A."/>
            <person name="Pineiro S.A."/>
            <person name="Hobley L."/>
            <person name="Sockett R.E."/>
            <person name="Bentley S.D."/>
            <person name="Parkhill J."/>
            <person name="Williams H.N."/>
            <person name="Stine O.C."/>
        </authorList>
    </citation>
    <scope>NUCLEOTIDE SEQUENCE [LARGE SCALE GENOMIC DNA]</scope>
    <source>
        <strain evidence="3">ATCC BAA-682 / DSM 15412 / SJ</strain>
    </source>
</reference>
<dbReference type="PATRIC" id="fig|862908.3.peg.613"/>
<dbReference type="STRING" id="862908.BMS_0638"/>
<dbReference type="OrthoDB" id="5298740at2"/>
<keyword evidence="2" id="KW-0436">Ligase</keyword>
<dbReference type="HOGENOM" id="CLU_336462_0_0_7"/>